<dbReference type="Pfam" id="PF00535">
    <property type="entry name" value="Glycos_transf_2"/>
    <property type="match status" value="1"/>
</dbReference>
<evidence type="ECO:0000313" key="2">
    <source>
        <dbReference type="EMBL" id="NMG23250.1"/>
    </source>
</evidence>
<dbReference type="Gene3D" id="3.90.550.10">
    <property type="entry name" value="Spore Coat Polysaccharide Biosynthesis Protein SpsA, Chain A"/>
    <property type="match status" value="1"/>
</dbReference>
<dbReference type="PANTHER" id="PTHR43685:SF2">
    <property type="entry name" value="GLYCOSYLTRANSFERASE 2-LIKE DOMAIN-CONTAINING PROTEIN"/>
    <property type="match status" value="1"/>
</dbReference>
<evidence type="ECO:0000313" key="3">
    <source>
        <dbReference type="Proteomes" id="UP000615989"/>
    </source>
</evidence>
<dbReference type="PANTHER" id="PTHR43685">
    <property type="entry name" value="GLYCOSYLTRANSFERASE"/>
    <property type="match status" value="1"/>
</dbReference>
<dbReference type="InterPro" id="IPR029044">
    <property type="entry name" value="Nucleotide-diphossugar_trans"/>
</dbReference>
<dbReference type="SUPFAM" id="SSF53448">
    <property type="entry name" value="Nucleotide-diphospho-sugar transferases"/>
    <property type="match status" value="1"/>
</dbReference>
<accession>A0ABX1PFJ3</accession>
<evidence type="ECO:0000259" key="1">
    <source>
        <dbReference type="Pfam" id="PF00535"/>
    </source>
</evidence>
<dbReference type="EMBL" id="WTVG01000001">
    <property type="protein sequence ID" value="NMG23250.1"/>
    <property type="molecule type" value="Genomic_DNA"/>
</dbReference>
<dbReference type="InterPro" id="IPR050834">
    <property type="entry name" value="Glycosyltransf_2"/>
</dbReference>
<dbReference type="RefSeq" id="WP_169116663.1">
    <property type="nucleotide sequence ID" value="NZ_WTVG02000040.1"/>
</dbReference>
<proteinExistence type="predicted"/>
<feature type="domain" description="Glycosyltransferase 2-like" evidence="1">
    <location>
        <begin position="8"/>
        <end position="119"/>
    </location>
</feature>
<reference evidence="2" key="1">
    <citation type="submission" date="2019-12" db="EMBL/GenBank/DDBJ databases">
        <title>Comparative genomics gives insights into the taxonomy of the Azoarcus-Aromatoleum group and reveals separate origins of nif in the plant-associated Azoarcus and non-plant-associated Aromatoleum sub-groups.</title>
        <authorList>
            <person name="Lafos M."/>
            <person name="Maluk M."/>
            <person name="Batista M."/>
            <person name="Junghare M."/>
            <person name="Carmona M."/>
            <person name="Faoro H."/>
            <person name="Cruz L.M."/>
            <person name="Battistoni F."/>
            <person name="De Souza E."/>
            <person name="Pedrosa F."/>
            <person name="Chen W.-M."/>
            <person name="Poole P.S."/>
            <person name="Dixon R.A."/>
            <person name="James E.K."/>
        </authorList>
    </citation>
    <scope>NUCLEOTIDE SEQUENCE</scope>
    <source>
        <strain evidence="2">LuFRes1</strain>
    </source>
</reference>
<gene>
    <name evidence="2" type="ORF">GO606_00675</name>
</gene>
<sequence>MTDTPRVSVVIPAYNAAWCLTRAIGSVLTQSFRDFELIVVDDGSTDETAEMLSRYGDVLRIVSKENGGMGSARNAGIRTARGRYVAFLDADDCWLPEKLARQVALLEAHPDLAFCAVVATLEDPAGLKIGEWRGHSGSCAGISEVFANHAAVAGGASAVVAHRQLVVELGGFDETLAGAEDTDLWIRLAGRGDFACIDEPLVVVLRRPGSASRSLDAMRRGALEMTRKNRNLLPPGKRHAFWRKTYAGLLCDYAKWAYREGRHGAAMKDLLTALCMSPFGRGRLALGLMAAVLRGQRV</sequence>
<protein>
    <submittedName>
        <fullName evidence="2">Glycosyltransferase</fullName>
    </submittedName>
</protein>
<dbReference type="InterPro" id="IPR001173">
    <property type="entry name" value="Glyco_trans_2-like"/>
</dbReference>
<dbReference type="CDD" id="cd00761">
    <property type="entry name" value="Glyco_tranf_GTA_type"/>
    <property type="match status" value="1"/>
</dbReference>
<name>A0ABX1PFJ3_9RHOO</name>
<dbReference type="Proteomes" id="UP000615989">
    <property type="component" value="Unassembled WGS sequence"/>
</dbReference>
<comment type="caution">
    <text evidence="2">The sequence shown here is derived from an EMBL/GenBank/DDBJ whole genome shotgun (WGS) entry which is preliminary data.</text>
</comment>
<keyword evidence="3" id="KW-1185">Reference proteome</keyword>
<organism evidence="2 3">
    <name type="scientific">Aromatoleum anaerobium</name>
    <dbReference type="NCBI Taxonomy" id="182180"/>
    <lineage>
        <taxon>Bacteria</taxon>
        <taxon>Pseudomonadati</taxon>
        <taxon>Pseudomonadota</taxon>
        <taxon>Betaproteobacteria</taxon>
        <taxon>Rhodocyclales</taxon>
        <taxon>Rhodocyclaceae</taxon>
        <taxon>Aromatoleum</taxon>
    </lineage>
</organism>